<feature type="region of interest" description="Disordered" evidence="1">
    <location>
        <begin position="1"/>
        <end position="39"/>
    </location>
</feature>
<dbReference type="EMBL" id="BAABIK010000013">
    <property type="protein sequence ID" value="GAA4942293.1"/>
    <property type="molecule type" value="Genomic_DNA"/>
</dbReference>
<evidence type="ECO:0000256" key="1">
    <source>
        <dbReference type="SAM" id="MobiDB-lite"/>
    </source>
</evidence>
<evidence type="ECO:0000313" key="3">
    <source>
        <dbReference type="Proteomes" id="UP001499993"/>
    </source>
</evidence>
<reference evidence="3" key="1">
    <citation type="journal article" date="2019" name="Int. J. Syst. Evol. Microbiol.">
        <title>The Global Catalogue of Microorganisms (GCM) 10K type strain sequencing project: providing services to taxonomists for standard genome sequencing and annotation.</title>
        <authorList>
            <consortium name="The Broad Institute Genomics Platform"/>
            <consortium name="The Broad Institute Genome Sequencing Center for Infectious Disease"/>
            <person name="Wu L."/>
            <person name="Ma J."/>
        </authorList>
    </citation>
    <scope>NUCLEOTIDE SEQUENCE [LARGE SCALE GENOMIC DNA]</scope>
    <source>
        <strain evidence="3">JCM 18123</strain>
    </source>
</reference>
<name>A0ABP9GGL7_9ACTN</name>
<protein>
    <submittedName>
        <fullName evidence="2">Uncharacterized protein</fullName>
    </submittedName>
</protein>
<feature type="region of interest" description="Disordered" evidence="1">
    <location>
        <begin position="58"/>
        <end position="143"/>
    </location>
</feature>
<keyword evidence="3" id="KW-1185">Reference proteome</keyword>
<feature type="compositionally biased region" description="Low complexity" evidence="1">
    <location>
        <begin position="110"/>
        <end position="121"/>
    </location>
</feature>
<evidence type="ECO:0000313" key="2">
    <source>
        <dbReference type="EMBL" id="GAA4942293.1"/>
    </source>
</evidence>
<accession>A0ABP9GGL7</accession>
<gene>
    <name evidence="2" type="ORF">GCM10023224_25800</name>
</gene>
<feature type="compositionally biased region" description="Basic and acidic residues" evidence="1">
    <location>
        <begin position="96"/>
        <end position="109"/>
    </location>
</feature>
<comment type="caution">
    <text evidence="2">The sequence shown here is derived from an EMBL/GenBank/DDBJ whole genome shotgun (WGS) entry which is preliminary data.</text>
</comment>
<dbReference type="Proteomes" id="UP001499993">
    <property type="component" value="Unassembled WGS sequence"/>
</dbReference>
<organism evidence="2 3">
    <name type="scientific">Streptomonospora halophila</name>
    <dbReference type="NCBI Taxonomy" id="427369"/>
    <lineage>
        <taxon>Bacteria</taxon>
        <taxon>Bacillati</taxon>
        <taxon>Actinomycetota</taxon>
        <taxon>Actinomycetes</taxon>
        <taxon>Streptosporangiales</taxon>
        <taxon>Nocardiopsidaceae</taxon>
        <taxon>Streptomonospora</taxon>
    </lineage>
</organism>
<feature type="compositionally biased region" description="Pro residues" evidence="1">
    <location>
        <begin position="63"/>
        <end position="80"/>
    </location>
</feature>
<proteinExistence type="predicted"/>
<sequence>MSAGATYGHRTAHPGAGRQASAPPSPEGPHADPEALDAAQNAALASLIRRLAGTRPEIFADIPPAPTPAGPRHAAPPPGAGPWHAAPQSSAAFSSDRPEPEPRRTDRNPDAPGARSAREGAPPGPPRRSRRGRGPAPGAWTVSFPQLCATGGAEAVLGAVGALARTVHAVRALGR</sequence>